<keyword evidence="3" id="KW-1185">Reference proteome</keyword>
<dbReference type="AlphaFoldDB" id="A0A8T0AEY5"/>
<reference evidence="2" key="1">
    <citation type="submission" date="2020-08" db="EMBL/GenBank/DDBJ databases">
        <title>Chromosome-level assembly of Southern catfish (Silurus meridionalis) provides insights into visual adaptation to the nocturnal and benthic lifestyles.</title>
        <authorList>
            <person name="Zhang Y."/>
            <person name="Wang D."/>
            <person name="Peng Z."/>
        </authorList>
    </citation>
    <scope>NUCLEOTIDE SEQUENCE</scope>
    <source>
        <strain evidence="2">SWU-2019-XX</strain>
        <tissue evidence="2">Muscle</tissue>
    </source>
</reference>
<gene>
    <name evidence="2" type="ORF">HF521_011783</name>
</gene>
<accession>A0A8T0AEY5</accession>
<sequence length="140" mass="15329">MEGGEVGDYEVIGIYVGGVIILDNAGFSAQTCALMLVVMSRDLSSPIAKKNEGNTWHVGYQNARLSNIGSKSRLGFPKVKVFLSLDSIIKERLEKHKDVQQQPEAVRFMSNNKQCRRKVGGSSGAAQKKTATLIREEEGD</sequence>
<organism evidence="2 3">
    <name type="scientific">Silurus meridionalis</name>
    <name type="common">Southern catfish</name>
    <name type="synonym">Silurus soldatovi meridionalis</name>
    <dbReference type="NCBI Taxonomy" id="175797"/>
    <lineage>
        <taxon>Eukaryota</taxon>
        <taxon>Metazoa</taxon>
        <taxon>Chordata</taxon>
        <taxon>Craniata</taxon>
        <taxon>Vertebrata</taxon>
        <taxon>Euteleostomi</taxon>
        <taxon>Actinopterygii</taxon>
        <taxon>Neopterygii</taxon>
        <taxon>Teleostei</taxon>
        <taxon>Ostariophysi</taxon>
        <taxon>Siluriformes</taxon>
        <taxon>Siluridae</taxon>
        <taxon>Silurus</taxon>
    </lineage>
</organism>
<dbReference type="EMBL" id="JABFDY010000023">
    <property type="protein sequence ID" value="KAF7689979.1"/>
    <property type="molecule type" value="Genomic_DNA"/>
</dbReference>
<dbReference type="Proteomes" id="UP000606274">
    <property type="component" value="Unassembled WGS sequence"/>
</dbReference>
<evidence type="ECO:0000313" key="3">
    <source>
        <dbReference type="Proteomes" id="UP000606274"/>
    </source>
</evidence>
<feature type="region of interest" description="Disordered" evidence="1">
    <location>
        <begin position="116"/>
        <end position="140"/>
    </location>
</feature>
<proteinExistence type="predicted"/>
<evidence type="ECO:0000256" key="1">
    <source>
        <dbReference type="SAM" id="MobiDB-lite"/>
    </source>
</evidence>
<name>A0A8T0AEY5_SILME</name>
<protein>
    <submittedName>
        <fullName evidence="2">Uncharacterized protein</fullName>
    </submittedName>
</protein>
<comment type="caution">
    <text evidence="2">The sequence shown here is derived from an EMBL/GenBank/DDBJ whole genome shotgun (WGS) entry which is preliminary data.</text>
</comment>
<evidence type="ECO:0000313" key="2">
    <source>
        <dbReference type="EMBL" id="KAF7689979.1"/>
    </source>
</evidence>